<dbReference type="PROSITE" id="PS51755">
    <property type="entry name" value="OMPR_PHOB"/>
    <property type="match status" value="1"/>
</dbReference>
<keyword evidence="3" id="KW-0472">Membrane</keyword>
<dbReference type="GO" id="GO:0000160">
    <property type="term" value="P:phosphorelay signal transduction system"/>
    <property type="evidence" value="ECO:0007669"/>
    <property type="project" value="InterPro"/>
</dbReference>
<evidence type="ECO:0000256" key="1">
    <source>
        <dbReference type="ARBA" id="ARBA00023125"/>
    </source>
</evidence>
<evidence type="ECO:0000259" key="4">
    <source>
        <dbReference type="PROSITE" id="PS51755"/>
    </source>
</evidence>
<reference evidence="6 7" key="2">
    <citation type="submission" date="2018-12" db="EMBL/GenBank/DDBJ databases">
        <authorList>
            <consortium name="Pathogen Informatics"/>
        </authorList>
    </citation>
    <scope>NUCLEOTIDE SEQUENCE [LARGE SCALE GENOMIC DNA]</scope>
    <source>
        <strain evidence="6 7">NCTC11075</strain>
    </source>
</reference>
<dbReference type="EMBL" id="LR134204">
    <property type="protein sequence ID" value="VEB88556.1"/>
    <property type="molecule type" value="Genomic_DNA"/>
</dbReference>
<evidence type="ECO:0000256" key="2">
    <source>
        <dbReference type="PROSITE-ProRule" id="PRU01091"/>
    </source>
</evidence>
<evidence type="ECO:0000313" key="7">
    <source>
        <dbReference type="Proteomes" id="UP000270272"/>
    </source>
</evidence>
<feature type="domain" description="OmpR/PhoB-type" evidence="4">
    <location>
        <begin position="8"/>
        <end position="111"/>
    </location>
</feature>
<dbReference type="Pfam" id="PF00486">
    <property type="entry name" value="Trans_reg_C"/>
    <property type="match status" value="1"/>
</dbReference>
<evidence type="ECO:0000313" key="5">
    <source>
        <dbReference type="EMBL" id="CDZ85693.1"/>
    </source>
</evidence>
<sequence length="263" mass="29050">MSDLLKHARCYTINNLVDFHPGNRALSNSAMQKTVTLQSPASLILLYLIQHNNTVVSQNQLITAGWGEKNHVTSANTFYQTILILRNALSDIGLPRDLIKTIARRGMMISANIQTDEITAKASAIEAPAQIVAPPMESKGDTPIKKRHLSLPAALCGLALLVVMISIAASLFYMSPESLLSSYEVLDSETFSSCTVLQKGNDVLELNYIRFMHKHREICDNNNYVFLSGMSSAKNITAIICPEDARENPSVKCITYYSINDEN</sequence>
<evidence type="ECO:0000256" key="3">
    <source>
        <dbReference type="SAM" id="Phobius"/>
    </source>
</evidence>
<dbReference type="PATRIC" id="fig|545.12.peg.3921"/>
<accession>A0A078LP56</accession>
<gene>
    <name evidence="5" type="ORF">BN1086_03915</name>
    <name evidence="6" type="ORF">NCTC11075_01879</name>
</gene>
<dbReference type="SMART" id="SM00862">
    <property type="entry name" value="Trans_reg_C"/>
    <property type="match status" value="1"/>
</dbReference>
<name>A0A078LP56_CITKO</name>
<keyword evidence="1 2" id="KW-0238">DNA-binding</keyword>
<dbReference type="Gene3D" id="1.10.10.10">
    <property type="entry name" value="Winged helix-like DNA-binding domain superfamily/Winged helix DNA-binding domain"/>
    <property type="match status" value="1"/>
</dbReference>
<keyword evidence="3" id="KW-1133">Transmembrane helix</keyword>
<protein>
    <submittedName>
        <fullName evidence="5">Transcriptional regulator</fullName>
    </submittedName>
</protein>
<dbReference type="InterPro" id="IPR001867">
    <property type="entry name" value="OmpR/PhoB-type_DNA-bd"/>
</dbReference>
<dbReference type="SUPFAM" id="SSF46894">
    <property type="entry name" value="C-terminal effector domain of the bipartite response regulators"/>
    <property type="match status" value="1"/>
</dbReference>
<organism evidence="5">
    <name type="scientific">Citrobacter koseri</name>
    <name type="common">Citrobacter diversus</name>
    <dbReference type="NCBI Taxonomy" id="545"/>
    <lineage>
        <taxon>Bacteria</taxon>
        <taxon>Pseudomonadati</taxon>
        <taxon>Pseudomonadota</taxon>
        <taxon>Gammaproteobacteria</taxon>
        <taxon>Enterobacterales</taxon>
        <taxon>Enterobacteriaceae</taxon>
        <taxon>Citrobacter</taxon>
    </lineage>
</organism>
<feature type="transmembrane region" description="Helical" evidence="3">
    <location>
        <begin position="149"/>
        <end position="174"/>
    </location>
</feature>
<feature type="DNA-binding region" description="OmpR/PhoB-type" evidence="2">
    <location>
        <begin position="8"/>
        <end position="111"/>
    </location>
</feature>
<keyword evidence="3" id="KW-0812">Transmembrane</keyword>
<dbReference type="GO" id="GO:0006355">
    <property type="term" value="P:regulation of DNA-templated transcription"/>
    <property type="evidence" value="ECO:0007669"/>
    <property type="project" value="InterPro"/>
</dbReference>
<dbReference type="AlphaFoldDB" id="A0A078LP56"/>
<dbReference type="EMBL" id="LK931336">
    <property type="protein sequence ID" value="CDZ85693.1"/>
    <property type="molecule type" value="Genomic_DNA"/>
</dbReference>
<evidence type="ECO:0000313" key="6">
    <source>
        <dbReference type="EMBL" id="VEB88556.1"/>
    </source>
</evidence>
<dbReference type="Proteomes" id="UP000270272">
    <property type="component" value="Chromosome"/>
</dbReference>
<reference evidence="5" key="1">
    <citation type="submission" date="2014-06" db="EMBL/GenBank/DDBJ databases">
        <authorList>
            <person name="Urmite Genomes Urmite Genomes"/>
        </authorList>
    </citation>
    <scope>NUCLEOTIDE SEQUENCE</scope>
</reference>
<dbReference type="GO" id="GO:0003677">
    <property type="term" value="F:DNA binding"/>
    <property type="evidence" value="ECO:0007669"/>
    <property type="project" value="UniProtKB-UniRule"/>
</dbReference>
<proteinExistence type="predicted"/>
<dbReference type="InterPro" id="IPR036388">
    <property type="entry name" value="WH-like_DNA-bd_sf"/>
</dbReference>
<dbReference type="InterPro" id="IPR016032">
    <property type="entry name" value="Sig_transdc_resp-reg_C-effctor"/>
</dbReference>